<name>A0AAD3DST3_9CHLO</name>
<dbReference type="PANTHER" id="PTHR12153:SF15">
    <property type="entry name" value="PROTEIN ADENYLYLTRANSFERASE SELO, MITOCHONDRIAL"/>
    <property type="match status" value="1"/>
</dbReference>
<evidence type="ECO:0000256" key="6">
    <source>
        <dbReference type="ARBA" id="ARBA00022741"/>
    </source>
</evidence>
<accession>A0AAD3DST3</accession>
<keyword evidence="12" id="KW-1185">Reference proteome</keyword>
<evidence type="ECO:0000256" key="1">
    <source>
        <dbReference type="ARBA" id="ARBA00001946"/>
    </source>
</evidence>
<evidence type="ECO:0000256" key="4">
    <source>
        <dbReference type="ARBA" id="ARBA00022695"/>
    </source>
</evidence>
<keyword evidence="7" id="KW-0067">ATP-binding</keyword>
<dbReference type="Pfam" id="PF02696">
    <property type="entry name" value="SelO"/>
    <property type="match status" value="1"/>
</dbReference>
<evidence type="ECO:0000256" key="8">
    <source>
        <dbReference type="ARBA" id="ARBA00022842"/>
    </source>
</evidence>
<protein>
    <recommendedName>
        <fullName evidence="9">Selenoprotein O</fullName>
    </recommendedName>
</protein>
<feature type="compositionally biased region" description="Acidic residues" evidence="10">
    <location>
        <begin position="119"/>
        <end position="129"/>
    </location>
</feature>
<gene>
    <name evidence="11" type="ORF">Agub_g8917</name>
</gene>
<proteinExistence type="inferred from homology"/>
<evidence type="ECO:0000256" key="10">
    <source>
        <dbReference type="SAM" id="MobiDB-lite"/>
    </source>
</evidence>
<keyword evidence="3" id="KW-0808">Transferase</keyword>
<evidence type="ECO:0000313" key="12">
    <source>
        <dbReference type="Proteomes" id="UP001054857"/>
    </source>
</evidence>
<comment type="similarity">
    <text evidence="2">Belongs to the SELO family.</text>
</comment>
<comment type="caution">
    <text evidence="11">The sequence shown here is derived from an EMBL/GenBank/DDBJ whole genome shotgun (WGS) entry which is preliminary data.</text>
</comment>
<keyword evidence="4" id="KW-0548">Nucleotidyltransferase</keyword>
<evidence type="ECO:0000256" key="3">
    <source>
        <dbReference type="ARBA" id="ARBA00022679"/>
    </source>
</evidence>
<dbReference type="EMBL" id="BMAR01000017">
    <property type="protein sequence ID" value="GFR47233.1"/>
    <property type="molecule type" value="Genomic_DNA"/>
</dbReference>
<sequence>MSVLGLTLDYGPFGFLDRYDPDFICNGSDDSGRYDYKGQPEICRWNCEKLAEALRPLLPEARGRRAVAEVWEPEYKRTYLALFRRKLGLLPLSPLGGQRQQQQQQGAGAASPAAPAAPAEEEADDPESEADLALVSSLLAVMAESGADFTNTFRSLSRFPTPPPGSDPASPEVLFAGGVLDYLVQQAADVATLAEAAAPRIPPGNLAMLTLMETKNRDLLLQMGVTPQLLATERARQRRSEELRRLTPETKRQRDEQRWRQWLGEYGGRLQRGAAAGVGEAERVAVMKATNPRFILRNWIAQQAIEKAEQGDFSEVARVYALLRNPFSDADISDLLASSSETAATRGGAAVEAAGEASSSTAAAAVAAAAPPTGPSEAKATGGGGDGGAAAARGVACSLPMYDGQPPEWAKKLCVTCSS</sequence>
<feature type="compositionally biased region" description="Low complexity" evidence="10">
    <location>
        <begin position="94"/>
        <end position="118"/>
    </location>
</feature>
<dbReference type="Proteomes" id="UP001054857">
    <property type="component" value="Unassembled WGS sequence"/>
</dbReference>
<evidence type="ECO:0000256" key="7">
    <source>
        <dbReference type="ARBA" id="ARBA00022840"/>
    </source>
</evidence>
<evidence type="ECO:0000313" key="11">
    <source>
        <dbReference type="EMBL" id="GFR47233.1"/>
    </source>
</evidence>
<dbReference type="AlphaFoldDB" id="A0AAD3DST3"/>
<keyword evidence="6" id="KW-0547">Nucleotide-binding</keyword>
<dbReference type="GO" id="GO:0005524">
    <property type="term" value="F:ATP binding"/>
    <property type="evidence" value="ECO:0007669"/>
    <property type="project" value="UniProtKB-KW"/>
</dbReference>
<organism evidence="11 12">
    <name type="scientific">Astrephomene gubernaculifera</name>
    <dbReference type="NCBI Taxonomy" id="47775"/>
    <lineage>
        <taxon>Eukaryota</taxon>
        <taxon>Viridiplantae</taxon>
        <taxon>Chlorophyta</taxon>
        <taxon>core chlorophytes</taxon>
        <taxon>Chlorophyceae</taxon>
        <taxon>CS clade</taxon>
        <taxon>Chlamydomonadales</taxon>
        <taxon>Astrephomenaceae</taxon>
        <taxon>Astrephomene</taxon>
    </lineage>
</organism>
<comment type="cofactor">
    <cofactor evidence="1">
        <name>Mg(2+)</name>
        <dbReference type="ChEBI" id="CHEBI:18420"/>
    </cofactor>
</comment>
<feature type="region of interest" description="Disordered" evidence="10">
    <location>
        <begin position="94"/>
        <end position="129"/>
    </location>
</feature>
<keyword evidence="8" id="KW-0460">Magnesium</keyword>
<evidence type="ECO:0000256" key="9">
    <source>
        <dbReference type="ARBA" id="ARBA00031547"/>
    </source>
</evidence>
<dbReference type="GO" id="GO:0046872">
    <property type="term" value="F:metal ion binding"/>
    <property type="evidence" value="ECO:0007669"/>
    <property type="project" value="UniProtKB-KW"/>
</dbReference>
<dbReference type="PANTHER" id="PTHR12153">
    <property type="entry name" value="SELENOPROTEIN O"/>
    <property type="match status" value="1"/>
</dbReference>
<evidence type="ECO:0000256" key="2">
    <source>
        <dbReference type="ARBA" id="ARBA00009747"/>
    </source>
</evidence>
<evidence type="ECO:0000256" key="5">
    <source>
        <dbReference type="ARBA" id="ARBA00022723"/>
    </source>
</evidence>
<dbReference type="GO" id="GO:0016779">
    <property type="term" value="F:nucleotidyltransferase activity"/>
    <property type="evidence" value="ECO:0007669"/>
    <property type="project" value="UniProtKB-KW"/>
</dbReference>
<reference evidence="11 12" key="1">
    <citation type="journal article" date="2021" name="Sci. Rep.">
        <title>Genome sequencing of the multicellular alga Astrephomene provides insights into convergent evolution of germ-soma differentiation.</title>
        <authorList>
            <person name="Yamashita S."/>
            <person name="Yamamoto K."/>
            <person name="Matsuzaki R."/>
            <person name="Suzuki S."/>
            <person name="Yamaguchi H."/>
            <person name="Hirooka S."/>
            <person name="Minakuchi Y."/>
            <person name="Miyagishima S."/>
            <person name="Kawachi M."/>
            <person name="Toyoda A."/>
            <person name="Nozaki H."/>
        </authorList>
    </citation>
    <scope>NUCLEOTIDE SEQUENCE [LARGE SCALE GENOMIC DNA]</scope>
    <source>
        <strain evidence="11 12">NIES-4017</strain>
    </source>
</reference>
<feature type="region of interest" description="Disordered" evidence="10">
    <location>
        <begin position="366"/>
        <end position="385"/>
    </location>
</feature>
<dbReference type="InterPro" id="IPR003846">
    <property type="entry name" value="SelO"/>
</dbReference>
<keyword evidence="5" id="KW-0479">Metal-binding</keyword>